<dbReference type="EMBL" id="QGGL01000017">
    <property type="protein sequence ID" value="PWK07487.1"/>
    <property type="molecule type" value="Genomic_DNA"/>
</dbReference>
<dbReference type="Pfam" id="PF22091">
    <property type="entry name" value="DUF6941"/>
    <property type="match status" value="1"/>
</dbReference>
<dbReference type="Proteomes" id="UP000245634">
    <property type="component" value="Unassembled WGS sequence"/>
</dbReference>
<organism evidence="1 2">
    <name type="scientific">Tumebacillus permanentifrigoris</name>
    <dbReference type="NCBI Taxonomy" id="378543"/>
    <lineage>
        <taxon>Bacteria</taxon>
        <taxon>Bacillati</taxon>
        <taxon>Bacillota</taxon>
        <taxon>Bacilli</taxon>
        <taxon>Bacillales</taxon>
        <taxon>Alicyclobacillaceae</taxon>
        <taxon>Tumebacillus</taxon>
    </lineage>
</organism>
<dbReference type="RefSeq" id="WP_109690647.1">
    <property type="nucleotide sequence ID" value="NZ_QGGL01000017.1"/>
</dbReference>
<gene>
    <name evidence="1" type="ORF">C7459_11786</name>
</gene>
<reference evidence="1 2" key="1">
    <citation type="submission" date="2018-05" db="EMBL/GenBank/DDBJ databases">
        <title>Genomic Encyclopedia of Type Strains, Phase IV (KMG-IV): sequencing the most valuable type-strain genomes for metagenomic binning, comparative biology and taxonomic classification.</title>
        <authorList>
            <person name="Goeker M."/>
        </authorList>
    </citation>
    <scope>NUCLEOTIDE SEQUENCE [LARGE SCALE GENOMIC DNA]</scope>
    <source>
        <strain evidence="1 2">DSM 18773</strain>
    </source>
</reference>
<comment type="caution">
    <text evidence="1">The sequence shown here is derived from an EMBL/GenBank/DDBJ whole genome shotgun (WGS) entry which is preliminary data.</text>
</comment>
<evidence type="ECO:0000313" key="1">
    <source>
        <dbReference type="EMBL" id="PWK07487.1"/>
    </source>
</evidence>
<dbReference type="InterPro" id="IPR054221">
    <property type="entry name" value="DUF6941"/>
</dbReference>
<name>A0A316D591_9BACL</name>
<sequence>MNLNLLSMLLCDEVEPTKDRTNIYGIFRSLTFQSLPNTYTFTLAVELDVVADGSDQFLLKVLVKSPNDEILKKGEGPVILPPVPEKLPKDNKMVVTVGLAYSLKNIQLSEEGMYSVELFDEDDELVGSSSFLVGLVTDDDND</sequence>
<keyword evidence="2" id="KW-1185">Reference proteome</keyword>
<proteinExistence type="predicted"/>
<accession>A0A316D591</accession>
<dbReference type="AlphaFoldDB" id="A0A316D591"/>
<evidence type="ECO:0000313" key="2">
    <source>
        <dbReference type="Proteomes" id="UP000245634"/>
    </source>
</evidence>
<protein>
    <submittedName>
        <fullName evidence="1">Uncharacterized protein</fullName>
    </submittedName>
</protein>